<dbReference type="FunFam" id="3.30.70.330:FF:000022">
    <property type="entry name" value="APOBEC1 complementation factor isoform X1"/>
    <property type="match status" value="1"/>
</dbReference>
<evidence type="ECO:0000256" key="4">
    <source>
        <dbReference type="ARBA" id="ARBA00022884"/>
    </source>
</evidence>
<dbReference type="NCBIfam" id="TIGR01648">
    <property type="entry name" value="hnRNP-R-Q"/>
    <property type="match status" value="1"/>
</dbReference>
<dbReference type="EMBL" id="FN653045">
    <property type="protein sequence ID" value="CBY24330.1"/>
    <property type="molecule type" value="Genomic_DNA"/>
</dbReference>
<evidence type="ECO:0000313" key="9">
    <source>
        <dbReference type="Proteomes" id="UP000001307"/>
    </source>
</evidence>
<sequence>MTTTDVKADISSTTSMSLNSAGSDDGSEPAVQHPMNPRVEAKIKALCQRTGLVMKQENGQRKYTNPALTGKPEKGTEIFIGKLPRDLFEDELYPVLESYGPVFELRMMLDFNGNNRGFCFVTYQTRNESQAALKGINNFEIRKGRLLGACQSVDNCRLFVGGIPKSKKRDEIMEEMKKVTEGVVDVIVYPSAADKSKNRGFSFVEYKDHKAAAMARRKLMPGRIQLWGHQIAVDWAEPEIEVEESVMKFDASHE</sequence>
<feature type="domain" description="RRM" evidence="7">
    <location>
        <begin position="156"/>
        <end position="238"/>
    </location>
</feature>
<organism evidence="8">
    <name type="scientific">Oikopleura dioica</name>
    <name type="common">Tunicate</name>
    <dbReference type="NCBI Taxonomy" id="34765"/>
    <lineage>
        <taxon>Eukaryota</taxon>
        <taxon>Metazoa</taxon>
        <taxon>Chordata</taxon>
        <taxon>Tunicata</taxon>
        <taxon>Appendicularia</taxon>
        <taxon>Copelata</taxon>
        <taxon>Oikopleuridae</taxon>
        <taxon>Oikopleura</taxon>
    </lineage>
</organism>
<proteinExistence type="predicted"/>
<keyword evidence="4 5" id="KW-0694">RNA-binding</keyword>
<evidence type="ECO:0000313" key="8">
    <source>
        <dbReference type="EMBL" id="CBY24330.1"/>
    </source>
</evidence>
<accession>E4XFI4</accession>
<dbReference type="Proteomes" id="UP000001307">
    <property type="component" value="Unassembled WGS sequence"/>
</dbReference>
<dbReference type="OrthoDB" id="3800936at2759"/>
<evidence type="ECO:0000256" key="6">
    <source>
        <dbReference type="SAM" id="MobiDB-lite"/>
    </source>
</evidence>
<dbReference type="InParanoid" id="E4XFI4"/>
<evidence type="ECO:0000256" key="2">
    <source>
        <dbReference type="ARBA" id="ARBA00022490"/>
    </source>
</evidence>
<feature type="domain" description="RRM" evidence="7">
    <location>
        <begin position="76"/>
        <end position="147"/>
    </location>
</feature>
<dbReference type="SUPFAM" id="SSF54928">
    <property type="entry name" value="RNA-binding domain, RBD"/>
    <property type="match status" value="2"/>
</dbReference>
<dbReference type="Pfam" id="PF00076">
    <property type="entry name" value="RRM_1"/>
    <property type="match status" value="2"/>
</dbReference>
<evidence type="ECO:0000259" key="7">
    <source>
        <dbReference type="PROSITE" id="PS50102"/>
    </source>
</evidence>
<evidence type="ECO:0000256" key="3">
    <source>
        <dbReference type="ARBA" id="ARBA00022737"/>
    </source>
</evidence>
<protein>
    <recommendedName>
        <fullName evidence="7">RRM domain-containing protein</fullName>
    </recommendedName>
</protein>
<name>E4XFI4_OIKDI</name>
<feature type="region of interest" description="Disordered" evidence="6">
    <location>
        <begin position="1"/>
        <end position="33"/>
    </location>
</feature>
<dbReference type="PANTHER" id="PTHR21245">
    <property type="entry name" value="HETEROGENEOUS NUCLEAR RIBONUCLEOPROTEIN"/>
    <property type="match status" value="1"/>
</dbReference>
<dbReference type="GO" id="GO:0003723">
    <property type="term" value="F:RNA binding"/>
    <property type="evidence" value="ECO:0007669"/>
    <property type="project" value="UniProtKB-UniRule"/>
</dbReference>
<feature type="compositionally biased region" description="Polar residues" evidence="6">
    <location>
        <begin position="1"/>
        <end position="22"/>
    </location>
</feature>
<dbReference type="InterPro" id="IPR006535">
    <property type="entry name" value="HnRNP_R/Q_splicing_fac"/>
</dbReference>
<dbReference type="CDD" id="cd12249">
    <property type="entry name" value="RRM1_hnRNPR_like"/>
    <property type="match status" value="1"/>
</dbReference>
<dbReference type="InterPro" id="IPR012677">
    <property type="entry name" value="Nucleotide-bd_a/b_plait_sf"/>
</dbReference>
<reference evidence="8" key="1">
    <citation type="journal article" date="2010" name="Science">
        <title>Plasticity of animal genome architecture unmasked by rapid evolution of a pelagic tunicate.</title>
        <authorList>
            <person name="Denoeud F."/>
            <person name="Henriet S."/>
            <person name="Mungpakdee S."/>
            <person name="Aury J.M."/>
            <person name="Da Silva C."/>
            <person name="Brinkmann H."/>
            <person name="Mikhaleva J."/>
            <person name="Olsen L.C."/>
            <person name="Jubin C."/>
            <person name="Canestro C."/>
            <person name="Bouquet J.M."/>
            <person name="Danks G."/>
            <person name="Poulain J."/>
            <person name="Campsteijn C."/>
            <person name="Adamski M."/>
            <person name="Cross I."/>
            <person name="Yadetie F."/>
            <person name="Muffato M."/>
            <person name="Louis A."/>
            <person name="Butcher S."/>
            <person name="Tsagkogeorga G."/>
            <person name="Konrad A."/>
            <person name="Singh S."/>
            <person name="Jensen M.F."/>
            <person name="Cong E.H."/>
            <person name="Eikeseth-Otteraa H."/>
            <person name="Noel B."/>
            <person name="Anthouard V."/>
            <person name="Porcel B.M."/>
            <person name="Kachouri-Lafond R."/>
            <person name="Nishino A."/>
            <person name="Ugolini M."/>
            <person name="Chourrout P."/>
            <person name="Nishida H."/>
            <person name="Aasland R."/>
            <person name="Huzurbazar S."/>
            <person name="Westhof E."/>
            <person name="Delsuc F."/>
            <person name="Lehrach H."/>
            <person name="Reinhardt R."/>
            <person name="Weissenbach J."/>
            <person name="Roy S.W."/>
            <person name="Artiguenave F."/>
            <person name="Postlethwait J.H."/>
            <person name="Manak J.R."/>
            <person name="Thompson E.M."/>
            <person name="Jaillon O."/>
            <person name="Du Pasquier L."/>
            <person name="Boudinot P."/>
            <person name="Liberles D.A."/>
            <person name="Volff J.N."/>
            <person name="Philippe H."/>
            <person name="Lenhard B."/>
            <person name="Roest Crollius H."/>
            <person name="Wincker P."/>
            <person name="Chourrout D."/>
        </authorList>
    </citation>
    <scope>NUCLEOTIDE SEQUENCE [LARGE SCALE GENOMIC DNA]</scope>
</reference>
<evidence type="ECO:0000256" key="5">
    <source>
        <dbReference type="PROSITE-ProRule" id="PRU00176"/>
    </source>
</evidence>
<comment type="subcellular location">
    <subcellularLocation>
        <location evidence="1">Cytoplasm</location>
    </subcellularLocation>
</comment>
<keyword evidence="3" id="KW-0677">Repeat</keyword>
<gene>
    <name evidence="8" type="ORF">GSOID_T00010189001</name>
</gene>
<evidence type="ECO:0000256" key="1">
    <source>
        <dbReference type="ARBA" id="ARBA00004496"/>
    </source>
</evidence>
<dbReference type="CDD" id="cd12250">
    <property type="entry name" value="RRM2_hnRNPR_like"/>
    <property type="match status" value="1"/>
</dbReference>
<dbReference type="GO" id="GO:0005737">
    <property type="term" value="C:cytoplasm"/>
    <property type="evidence" value="ECO:0007669"/>
    <property type="project" value="UniProtKB-SubCell"/>
</dbReference>
<dbReference type="SMART" id="SM00360">
    <property type="entry name" value="RRM"/>
    <property type="match status" value="2"/>
</dbReference>
<dbReference type="InterPro" id="IPR035979">
    <property type="entry name" value="RBD_domain_sf"/>
</dbReference>
<keyword evidence="9" id="KW-1185">Reference proteome</keyword>
<dbReference type="InterPro" id="IPR000504">
    <property type="entry name" value="RRM_dom"/>
</dbReference>
<dbReference type="PROSITE" id="PS50102">
    <property type="entry name" value="RRM"/>
    <property type="match status" value="2"/>
</dbReference>
<dbReference type="Gene3D" id="3.30.70.330">
    <property type="match status" value="2"/>
</dbReference>
<keyword evidence="2" id="KW-0963">Cytoplasm</keyword>
<dbReference type="AlphaFoldDB" id="E4XFI4"/>